<gene>
    <name evidence="1" type="ORF">IO89_14765</name>
</gene>
<dbReference type="Proteomes" id="UP000028623">
    <property type="component" value="Unassembled WGS sequence"/>
</dbReference>
<dbReference type="EMBL" id="JPLY01000004">
    <property type="protein sequence ID" value="KFC21436.1"/>
    <property type="molecule type" value="Genomic_DNA"/>
</dbReference>
<dbReference type="AlphaFoldDB" id="A0A085BG41"/>
<name>A0A085BG41_9FLAO</name>
<dbReference type="RefSeq" id="WP_034977516.1">
    <property type="nucleotide sequence ID" value="NZ_FOFI01000001.1"/>
</dbReference>
<dbReference type="OrthoDB" id="1252548at2"/>
<protein>
    <submittedName>
        <fullName evidence="1">Uncharacterized protein</fullName>
    </submittedName>
</protein>
<dbReference type="PROSITE" id="PS51257">
    <property type="entry name" value="PROKAR_LIPOPROTEIN"/>
    <property type="match status" value="1"/>
</dbReference>
<dbReference type="eggNOG" id="ENOG503412X">
    <property type="taxonomic scope" value="Bacteria"/>
</dbReference>
<reference evidence="1 2" key="1">
    <citation type="submission" date="2014-07" db="EMBL/GenBank/DDBJ databases">
        <title>Epilithonimonas lactis LMG 22401 Genome.</title>
        <authorList>
            <person name="Pipes S.E."/>
            <person name="Stropko S.J."/>
        </authorList>
    </citation>
    <scope>NUCLEOTIDE SEQUENCE [LARGE SCALE GENOMIC DNA]</scope>
    <source>
        <strain evidence="1 2">LMG 24401</strain>
    </source>
</reference>
<comment type="caution">
    <text evidence="1">The sequence shown here is derived from an EMBL/GenBank/DDBJ whole genome shotgun (WGS) entry which is preliminary data.</text>
</comment>
<evidence type="ECO:0000313" key="2">
    <source>
        <dbReference type="Proteomes" id="UP000028623"/>
    </source>
</evidence>
<accession>A0A085BG41</accession>
<sequence length="188" mass="20559">MKKIITSVVLVSSFLMIGNITTSCSKVEDIIDDISVPVPFTIPLNFDTEFPFATVNTTDFVTYPEVPVNIDVDAKIKEQYSSLSINNLKAARLEKFTIVAKDGNAVPLDAIQDAEVYFKTPELGNVLVATVTGNTNPTTITFTPTNEDLINHLKSKQNSFILRIKGSKITAGQMKITVNTGFKIEVGL</sequence>
<keyword evidence="2" id="KW-1185">Reference proteome</keyword>
<organism evidence="1 2">
    <name type="scientific">Epilithonimonas lactis</name>
    <dbReference type="NCBI Taxonomy" id="421072"/>
    <lineage>
        <taxon>Bacteria</taxon>
        <taxon>Pseudomonadati</taxon>
        <taxon>Bacteroidota</taxon>
        <taxon>Flavobacteriia</taxon>
        <taxon>Flavobacteriales</taxon>
        <taxon>Weeksellaceae</taxon>
        <taxon>Chryseobacterium group</taxon>
        <taxon>Epilithonimonas</taxon>
    </lineage>
</organism>
<dbReference type="STRING" id="421072.SAMN04488097_0860"/>
<proteinExistence type="predicted"/>
<evidence type="ECO:0000313" key="1">
    <source>
        <dbReference type="EMBL" id="KFC21436.1"/>
    </source>
</evidence>